<reference evidence="2" key="1">
    <citation type="submission" date="2021-05" db="EMBL/GenBank/DDBJ databases">
        <authorList>
            <person name="Alioto T."/>
            <person name="Alioto T."/>
            <person name="Gomez Garrido J."/>
        </authorList>
    </citation>
    <scope>NUCLEOTIDE SEQUENCE</scope>
</reference>
<name>A0A8D8Y8Z9_9HEMI</name>
<feature type="compositionally biased region" description="Basic residues" evidence="1">
    <location>
        <begin position="87"/>
        <end position="102"/>
    </location>
</feature>
<accession>A0A8D8Y8Z9</accession>
<proteinExistence type="predicted"/>
<sequence>MRIGHAKLTDVQLMEKQPPPRCNIMQHSNTTVNPPHHPRMHSLKKPETLPETNRGRQPRGYTEHNKLPQRSGSIPPHLNHKFEHNYTKIKAKKSRLHSKKVKNLVEVHRNE</sequence>
<dbReference type="AlphaFoldDB" id="A0A8D8Y8Z9"/>
<evidence type="ECO:0000256" key="1">
    <source>
        <dbReference type="SAM" id="MobiDB-lite"/>
    </source>
</evidence>
<protein>
    <submittedName>
        <fullName evidence="2">Uncharacterized protein</fullName>
    </submittedName>
</protein>
<dbReference type="EMBL" id="HBUF01366452">
    <property type="protein sequence ID" value="CAG6723828.1"/>
    <property type="molecule type" value="Transcribed_RNA"/>
</dbReference>
<feature type="region of interest" description="Disordered" evidence="1">
    <location>
        <begin position="1"/>
        <end position="111"/>
    </location>
</feature>
<organism evidence="2">
    <name type="scientific">Cacopsylla melanoneura</name>
    <dbReference type="NCBI Taxonomy" id="428564"/>
    <lineage>
        <taxon>Eukaryota</taxon>
        <taxon>Metazoa</taxon>
        <taxon>Ecdysozoa</taxon>
        <taxon>Arthropoda</taxon>
        <taxon>Hexapoda</taxon>
        <taxon>Insecta</taxon>
        <taxon>Pterygota</taxon>
        <taxon>Neoptera</taxon>
        <taxon>Paraneoptera</taxon>
        <taxon>Hemiptera</taxon>
        <taxon>Sternorrhyncha</taxon>
        <taxon>Psylloidea</taxon>
        <taxon>Psyllidae</taxon>
        <taxon>Psyllinae</taxon>
        <taxon>Cacopsylla</taxon>
    </lineage>
</organism>
<evidence type="ECO:0000313" key="2">
    <source>
        <dbReference type="EMBL" id="CAG6723828.1"/>
    </source>
</evidence>